<dbReference type="eggNOG" id="ENOG502RQMH">
    <property type="taxonomic scope" value="Eukaryota"/>
</dbReference>
<reference evidence="3" key="1">
    <citation type="journal article" date="2014" name="Genome Announc.">
        <title>Draft genome sequence of Colletotrichum sublineola, a destructive pathogen of cultivated sorghum.</title>
        <authorList>
            <person name="Baroncelli R."/>
            <person name="Sanz-Martin J.M."/>
            <person name="Rech G.E."/>
            <person name="Sukno S.A."/>
            <person name="Thon M.R."/>
        </authorList>
    </citation>
    <scope>NUCLEOTIDE SEQUENCE [LARGE SCALE GENOMIC DNA]</scope>
    <source>
        <strain evidence="3">TX430BB</strain>
    </source>
</reference>
<gene>
    <name evidence="2" type="ORF">CSUB01_08241</name>
</gene>
<comment type="caution">
    <text evidence="2">The sequence shown here is derived from an EMBL/GenBank/DDBJ whole genome shotgun (WGS) entry which is preliminary data.</text>
</comment>
<dbReference type="OrthoDB" id="4848238at2759"/>
<dbReference type="HOGENOM" id="CLU_2399571_0_0_1"/>
<organism evidence="2 3">
    <name type="scientific">Colletotrichum sublineola</name>
    <name type="common">Sorghum anthracnose fungus</name>
    <dbReference type="NCBI Taxonomy" id="1173701"/>
    <lineage>
        <taxon>Eukaryota</taxon>
        <taxon>Fungi</taxon>
        <taxon>Dikarya</taxon>
        <taxon>Ascomycota</taxon>
        <taxon>Pezizomycotina</taxon>
        <taxon>Sordariomycetes</taxon>
        <taxon>Hypocreomycetidae</taxon>
        <taxon>Glomerellales</taxon>
        <taxon>Glomerellaceae</taxon>
        <taxon>Colletotrichum</taxon>
        <taxon>Colletotrichum graminicola species complex</taxon>
    </lineage>
</organism>
<name>A0A066XGW2_COLSU</name>
<keyword evidence="3" id="KW-1185">Reference proteome</keyword>
<accession>A0A066XGW2</accession>
<protein>
    <submittedName>
        <fullName evidence="2">Uncharacterized protein</fullName>
    </submittedName>
</protein>
<dbReference type="OMA" id="TRWHQAG"/>
<sequence>MSQRSAPSAATTTNGGPRSGAHEGTASMMGVYLQQSPMELPERLLFAAGTASRRTTSSSRRQAQQTLTAWDTRWHQAGPIVMNGTPGSGHRGE</sequence>
<dbReference type="Proteomes" id="UP000027238">
    <property type="component" value="Unassembled WGS sequence"/>
</dbReference>
<feature type="compositionally biased region" description="Polar residues" evidence="1">
    <location>
        <begin position="1"/>
        <end position="16"/>
    </location>
</feature>
<feature type="compositionally biased region" description="Low complexity" evidence="1">
    <location>
        <begin position="49"/>
        <end position="66"/>
    </location>
</feature>
<evidence type="ECO:0000313" key="3">
    <source>
        <dbReference type="Proteomes" id="UP000027238"/>
    </source>
</evidence>
<feature type="region of interest" description="Disordered" evidence="1">
    <location>
        <begin position="1"/>
        <end position="26"/>
    </location>
</feature>
<evidence type="ECO:0000313" key="2">
    <source>
        <dbReference type="EMBL" id="KDN68152.1"/>
    </source>
</evidence>
<feature type="region of interest" description="Disordered" evidence="1">
    <location>
        <begin position="49"/>
        <end position="93"/>
    </location>
</feature>
<dbReference type="AlphaFoldDB" id="A0A066XGW2"/>
<proteinExistence type="predicted"/>
<evidence type="ECO:0000256" key="1">
    <source>
        <dbReference type="SAM" id="MobiDB-lite"/>
    </source>
</evidence>
<dbReference type="EMBL" id="JMSE01000713">
    <property type="protein sequence ID" value="KDN68152.1"/>
    <property type="molecule type" value="Genomic_DNA"/>
</dbReference>